<organism evidence="1 2">
    <name type="scientific">Reticulomyxa filosa</name>
    <dbReference type="NCBI Taxonomy" id="46433"/>
    <lineage>
        <taxon>Eukaryota</taxon>
        <taxon>Sar</taxon>
        <taxon>Rhizaria</taxon>
        <taxon>Retaria</taxon>
        <taxon>Foraminifera</taxon>
        <taxon>Monothalamids</taxon>
        <taxon>Reticulomyxidae</taxon>
        <taxon>Reticulomyxa</taxon>
    </lineage>
</organism>
<dbReference type="AlphaFoldDB" id="X6PCU1"/>
<sequence length="195" mass="22659">MQKIMERARKEFEEETGKNWMMTFCPKQTRSFMLVALQQATLSVMKTYVFFVFKKPTFFENANELISDTCFFFGKTEMMGRKVENIPTSIAEEKEEEEGEIPKEVMEKEIADALKAVRERGKDDRQYLAGLVCDRFYEVNGREAETKDVTTVFGRVQEQLAQEAKEELSDDSQEDEARASQAQVCLFFVIVYNVN</sequence>
<keyword evidence="2" id="KW-1185">Reference proteome</keyword>
<evidence type="ECO:0000313" key="2">
    <source>
        <dbReference type="Proteomes" id="UP000023152"/>
    </source>
</evidence>
<protein>
    <submittedName>
        <fullName evidence="1">Uncharacterized protein</fullName>
    </submittedName>
</protein>
<dbReference type="Proteomes" id="UP000023152">
    <property type="component" value="Unassembled WGS sequence"/>
</dbReference>
<name>X6PCU1_RETFI</name>
<gene>
    <name evidence="1" type="ORF">RFI_01572</name>
</gene>
<proteinExistence type="predicted"/>
<reference evidence="1 2" key="1">
    <citation type="journal article" date="2013" name="Curr. Biol.">
        <title>The Genome of the Foraminiferan Reticulomyxa filosa.</title>
        <authorList>
            <person name="Glockner G."/>
            <person name="Hulsmann N."/>
            <person name="Schleicher M."/>
            <person name="Noegel A.A."/>
            <person name="Eichinger L."/>
            <person name="Gallinger C."/>
            <person name="Pawlowski J."/>
            <person name="Sierra R."/>
            <person name="Euteneuer U."/>
            <person name="Pillet L."/>
            <person name="Moustafa A."/>
            <person name="Platzer M."/>
            <person name="Groth M."/>
            <person name="Szafranski K."/>
            <person name="Schliwa M."/>
        </authorList>
    </citation>
    <scope>NUCLEOTIDE SEQUENCE [LARGE SCALE GENOMIC DNA]</scope>
</reference>
<accession>X6PCU1</accession>
<comment type="caution">
    <text evidence="1">The sequence shown here is derived from an EMBL/GenBank/DDBJ whole genome shotgun (WGS) entry which is preliminary data.</text>
</comment>
<dbReference type="EMBL" id="ASPP01001560">
    <property type="protein sequence ID" value="ETO35487.1"/>
    <property type="molecule type" value="Genomic_DNA"/>
</dbReference>
<evidence type="ECO:0000313" key="1">
    <source>
        <dbReference type="EMBL" id="ETO35487.1"/>
    </source>
</evidence>